<dbReference type="RefSeq" id="WP_106140549.1">
    <property type="nucleotide sequence ID" value="NZ_PVTE01000034.1"/>
</dbReference>
<dbReference type="InterPro" id="IPR027395">
    <property type="entry name" value="WH_DNA-bd_dom"/>
</dbReference>
<dbReference type="AlphaFoldDB" id="A0A2T0S1M6"/>
<dbReference type="InterPro" id="IPR036390">
    <property type="entry name" value="WH_DNA-bd_sf"/>
</dbReference>
<dbReference type="SUPFAM" id="SSF46785">
    <property type="entry name" value="Winged helix' DNA-binding domain"/>
    <property type="match status" value="1"/>
</dbReference>
<evidence type="ECO:0000313" key="2">
    <source>
        <dbReference type="EMBL" id="PRY27325.1"/>
    </source>
</evidence>
<feature type="domain" description="Winged helix DNA-binding" evidence="1">
    <location>
        <begin position="18"/>
        <end position="96"/>
    </location>
</feature>
<name>A0A2T0S1M6_9BACT</name>
<dbReference type="PANTHER" id="PTHR37318:SF1">
    <property type="entry name" value="BSL7504 PROTEIN"/>
    <property type="match status" value="1"/>
</dbReference>
<dbReference type="InterPro" id="IPR036388">
    <property type="entry name" value="WH-like_DNA-bd_sf"/>
</dbReference>
<dbReference type="InterPro" id="IPR011991">
    <property type="entry name" value="ArsR-like_HTH"/>
</dbReference>
<sequence>MNQQLLANFNKAFESKARLSIMSVLMVNDSLSFNAFKELLGLTDGNLATHLRALEEAGFVSVQKQFIGRKPNTTYSATDTGRQAFTEHLNALEAFIRGI</sequence>
<dbReference type="CDD" id="cd00090">
    <property type="entry name" value="HTH_ARSR"/>
    <property type="match status" value="1"/>
</dbReference>
<dbReference type="OrthoDB" id="9800369at2"/>
<protein>
    <submittedName>
        <fullName evidence="2">Winged helix DNA-binding protein</fullName>
    </submittedName>
</protein>
<dbReference type="EMBL" id="PVTE01000034">
    <property type="protein sequence ID" value="PRY27325.1"/>
    <property type="molecule type" value="Genomic_DNA"/>
</dbReference>
<accession>A0A2T0S1M6</accession>
<dbReference type="Proteomes" id="UP000238375">
    <property type="component" value="Unassembled WGS sequence"/>
</dbReference>
<evidence type="ECO:0000313" key="3">
    <source>
        <dbReference type="Proteomes" id="UP000238375"/>
    </source>
</evidence>
<dbReference type="GO" id="GO:0006355">
    <property type="term" value="P:regulation of DNA-templated transcription"/>
    <property type="evidence" value="ECO:0007669"/>
    <property type="project" value="UniProtKB-ARBA"/>
</dbReference>
<comment type="caution">
    <text evidence="2">The sequence shown here is derived from an EMBL/GenBank/DDBJ whole genome shotgun (WGS) entry which is preliminary data.</text>
</comment>
<dbReference type="Gene3D" id="1.10.10.10">
    <property type="entry name" value="Winged helix-like DNA-binding domain superfamily/Winged helix DNA-binding domain"/>
    <property type="match status" value="1"/>
</dbReference>
<organism evidence="2 3">
    <name type="scientific">Spirosoma oryzae</name>
    <dbReference type="NCBI Taxonomy" id="1469603"/>
    <lineage>
        <taxon>Bacteria</taxon>
        <taxon>Pseudomonadati</taxon>
        <taxon>Bacteroidota</taxon>
        <taxon>Cytophagia</taxon>
        <taxon>Cytophagales</taxon>
        <taxon>Cytophagaceae</taxon>
        <taxon>Spirosoma</taxon>
    </lineage>
</organism>
<proteinExistence type="predicted"/>
<gene>
    <name evidence="2" type="ORF">CLV58_1344</name>
</gene>
<dbReference type="GO" id="GO:0003677">
    <property type="term" value="F:DNA binding"/>
    <property type="evidence" value="ECO:0007669"/>
    <property type="project" value="UniProtKB-KW"/>
</dbReference>
<keyword evidence="2" id="KW-0238">DNA-binding</keyword>
<dbReference type="PANTHER" id="PTHR37318">
    <property type="entry name" value="BSL7504 PROTEIN"/>
    <property type="match status" value="1"/>
</dbReference>
<dbReference type="Pfam" id="PF13601">
    <property type="entry name" value="HTH_34"/>
    <property type="match status" value="1"/>
</dbReference>
<evidence type="ECO:0000259" key="1">
    <source>
        <dbReference type="Pfam" id="PF13601"/>
    </source>
</evidence>
<keyword evidence="3" id="KW-1185">Reference proteome</keyword>
<reference evidence="2 3" key="1">
    <citation type="submission" date="2018-03" db="EMBL/GenBank/DDBJ databases">
        <title>Genomic Encyclopedia of Archaeal and Bacterial Type Strains, Phase II (KMG-II): from individual species to whole genera.</title>
        <authorList>
            <person name="Goeker M."/>
        </authorList>
    </citation>
    <scope>NUCLEOTIDE SEQUENCE [LARGE SCALE GENOMIC DNA]</scope>
    <source>
        <strain evidence="2 3">DSM 28354</strain>
    </source>
</reference>